<evidence type="ECO:0000313" key="6">
    <source>
        <dbReference type="EMBL" id="MBB5430564.1"/>
    </source>
</evidence>
<evidence type="ECO:0000313" key="7">
    <source>
        <dbReference type="Proteomes" id="UP000572635"/>
    </source>
</evidence>
<dbReference type="Gene3D" id="1.10.357.10">
    <property type="entry name" value="Tetracycline Repressor, domain 2"/>
    <property type="match status" value="1"/>
</dbReference>
<dbReference type="GO" id="GO:0003700">
    <property type="term" value="F:DNA-binding transcription factor activity"/>
    <property type="evidence" value="ECO:0007669"/>
    <property type="project" value="TreeGrafter"/>
</dbReference>
<dbReference type="InterPro" id="IPR001647">
    <property type="entry name" value="HTH_TetR"/>
</dbReference>
<dbReference type="Proteomes" id="UP000572635">
    <property type="component" value="Unassembled WGS sequence"/>
</dbReference>
<name>A0A7W8QHZ8_9ACTN</name>
<feature type="domain" description="HTH tetR-type" evidence="5">
    <location>
        <begin position="14"/>
        <end position="74"/>
    </location>
</feature>
<evidence type="ECO:0000256" key="1">
    <source>
        <dbReference type="ARBA" id="ARBA00023015"/>
    </source>
</evidence>
<dbReference type="GO" id="GO:0000976">
    <property type="term" value="F:transcription cis-regulatory region binding"/>
    <property type="evidence" value="ECO:0007669"/>
    <property type="project" value="TreeGrafter"/>
</dbReference>
<sequence length="200" mass="21262">MEESPRRPTVGRGPKVRAAVRAATVAELAEKGYADLTVEGVARRAGVHKTTVYRRWKDRQGLVVDALAERVAEEVPIPDTGSVQGDLEVLARSLADTLGGPTGRVIAAVLGTDAGRLPEVAETRRRVLGDRLRRAEPVVLRAVARGELPEGTAPHEVVKAFAAPLYFRLLVSGEPVDRAAADRAARIALAAARAGELRSG</sequence>
<dbReference type="PROSITE" id="PS50977">
    <property type="entry name" value="HTH_TETR_2"/>
    <property type="match status" value="1"/>
</dbReference>
<protein>
    <submittedName>
        <fullName evidence="6">AcrR family transcriptional regulator</fullName>
    </submittedName>
</protein>
<reference evidence="6 7" key="1">
    <citation type="submission" date="2020-08" db="EMBL/GenBank/DDBJ databases">
        <title>Sequencing the genomes of 1000 actinobacteria strains.</title>
        <authorList>
            <person name="Klenk H.-P."/>
        </authorList>
    </citation>
    <scope>NUCLEOTIDE SEQUENCE [LARGE SCALE GENOMIC DNA]</scope>
    <source>
        <strain evidence="6 7">DSM 44551</strain>
    </source>
</reference>
<dbReference type="InterPro" id="IPR050109">
    <property type="entry name" value="HTH-type_TetR-like_transc_reg"/>
</dbReference>
<dbReference type="Gene3D" id="1.10.10.60">
    <property type="entry name" value="Homeodomain-like"/>
    <property type="match status" value="1"/>
</dbReference>
<evidence type="ECO:0000259" key="5">
    <source>
        <dbReference type="PROSITE" id="PS50977"/>
    </source>
</evidence>
<dbReference type="SUPFAM" id="SSF48498">
    <property type="entry name" value="Tetracyclin repressor-like, C-terminal domain"/>
    <property type="match status" value="1"/>
</dbReference>
<evidence type="ECO:0000256" key="3">
    <source>
        <dbReference type="ARBA" id="ARBA00023163"/>
    </source>
</evidence>
<keyword evidence="2 4" id="KW-0238">DNA-binding</keyword>
<dbReference type="SUPFAM" id="SSF46689">
    <property type="entry name" value="Homeodomain-like"/>
    <property type="match status" value="1"/>
</dbReference>
<evidence type="ECO:0000256" key="2">
    <source>
        <dbReference type="ARBA" id="ARBA00023125"/>
    </source>
</evidence>
<keyword evidence="1" id="KW-0805">Transcription regulation</keyword>
<accession>A0A7W8QHZ8</accession>
<dbReference type="InterPro" id="IPR011075">
    <property type="entry name" value="TetR_C"/>
</dbReference>
<dbReference type="InterPro" id="IPR009057">
    <property type="entry name" value="Homeodomain-like_sf"/>
</dbReference>
<dbReference type="PANTHER" id="PTHR30055:SF148">
    <property type="entry name" value="TETR-FAMILY TRANSCRIPTIONAL REGULATOR"/>
    <property type="match status" value="1"/>
</dbReference>
<dbReference type="RefSeq" id="WP_221331432.1">
    <property type="nucleotide sequence ID" value="NZ_BAAAJD010000023.1"/>
</dbReference>
<dbReference type="PANTHER" id="PTHR30055">
    <property type="entry name" value="HTH-TYPE TRANSCRIPTIONAL REGULATOR RUTR"/>
    <property type="match status" value="1"/>
</dbReference>
<proteinExistence type="predicted"/>
<keyword evidence="3" id="KW-0804">Transcription</keyword>
<dbReference type="EMBL" id="JACHDB010000001">
    <property type="protein sequence ID" value="MBB5430564.1"/>
    <property type="molecule type" value="Genomic_DNA"/>
</dbReference>
<comment type="caution">
    <text evidence="6">The sequence shown here is derived from an EMBL/GenBank/DDBJ whole genome shotgun (WGS) entry which is preliminary data.</text>
</comment>
<keyword evidence="7" id="KW-1185">Reference proteome</keyword>
<dbReference type="Pfam" id="PF00440">
    <property type="entry name" value="TetR_N"/>
    <property type="match status" value="1"/>
</dbReference>
<dbReference type="AlphaFoldDB" id="A0A7W8QHZ8"/>
<feature type="DNA-binding region" description="H-T-H motif" evidence="4">
    <location>
        <begin position="37"/>
        <end position="56"/>
    </location>
</feature>
<dbReference type="InterPro" id="IPR036271">
    <property type="entry name" value="Tet_transcr_reg_TetR-rel_C_sf"/>
</dbReference>
<evidence type="ECO:0000256" key="4">
    <source>
        <dbReference type="PROSITE-ProRule" id="PRU00335"/>
    </source>
</evidence>
<dbReference type="Pfam" id="PF16859">
    <property type="entry name" value="TetR_C_11"/>
    <property type="match status" value="1"/>
</dbReference>
<organism evidence="6 7">
    <name type="scientific">Nocardiopsis composta</name>
    <dbReference type="NCBI Taxonomy" id="157465"/>
    <lineage>
        <taxon>Bacteria</taxon>
        <taxon>Bacillati</taxon>
        <taxon>Actinomycetota</taxon>
        <taxon>Actinomycetes</taxon>
        <taxon>Streptosporangiales</taxon>
        <taxon>Nocardiopsidaceae</taxon>
        <taxon>Nocardiopsis</taxon>
    </lineage>
</organism>
<gene>
    <name evidence="6" type="ORF">HDA36_000648</name>
</gene>